<keyword evidence="7 9" id="KW-0807">Transducer</keyword>
<comment type="similarity">
    <text evidence="8">Belongs to the methyl-accepting chemotaxis (MCP) protein family.</text>
</comment>
<evidence type="ECO:0000256" key="10">
    <source>
        <dbReference type="SAM" id="Phobius"/>
    </source>
</evidence>
<keyword evidence="3" id="KW-0145">Chemotaxis</keyword>
<dbReference type="Gene3D" id="6.10.340.10">
    <property type="match status" value="1"/>
</dbReference>
<feature type="domain" description="HAMP" evidence="12">
    <location>
        <begin position="344"/>
        <end position="396"/>
    </location>
</feature>
<keyword evidence="6 10" id="KW-0472">Membrane</keyword>
<gene>
    <name evidence="13" type="ORF">IFO66_11535</name>
</gene>
<evidence type="ECO:0000256" key="5">
    <source>
        <dbReference type="ARBA" id="ARBA00022989"/>
    </source>
</evidence>
<keyword evidence="14" id="KW-1185">Reference proteome</keyword>
<organism evidence="13 14">
    <name type="scientific">Paenibacillus arenosi</name>
    <dbReference type="NCBI Taxonomy" id="2774142"/>
    <lineage>
        <taxon>Bacteria</taxon>
        <taxon>Bacillati</taxon>
        <taxon>Bacillota</taxon>
        <taxon>Bacilli</taxon>
        <taxon>Bacillales</taxon>
        <taxon>Paenibacillaceae</taxon>
        <taxon>Paenibacillus</taxon>
    </lineage>
</organism>
<dbReference type="SUPFAM" id="SSF58104">
    <property type="entry name" value="Methyl-accepting chemotaxis protein (MCP) signaling domain"/>
    <property type="match status" value="1"/>
</dbReference>
<protein>
    <submittedName>
        <fullName evidence="13">Methyl-accepting chemotaxis protein</fullName>
    </submittedName>
</protein>
<proteinExistence type="inferred from homology"/>
<dbReference type="Proteomes" id="UP000634529">
    <property type="component" value="Unassembled WGS sequence"/>
</dbReference>
<evidence type="ECO:0000256" key="1">
    <source>
        <dbReference type="ARBA" id="ARBA00004651"/>
    </source>
</evidence>
<dbReference type="InterPro" id="IPR003660">
    <property type="entry name" value="HAMP_dom"/>
</dbReference>
<dbReference type="PROSITE" id="PS50111">
    <property type="entry name" value="CHEMOTAXIS_TRANSDUC_2"/>
    <property type="match status" value="1"/>
</dbReference>
<comment type="subcellular location">
    <subcellularLocation>
        <location evidence="1">Cell membrane</location>
        <topology evidence="1">Multi-pass membrane protein</topology>
    </subcellularLocation>
</comment>
<evidence type="ECO:0000256" key="4">
    <source>
        <dbReference type="ARBA" id="ARBA00022692"/>
    </source>
</evidence>
<keyword evidence="2" id="KW-1003">Cell membrane</keyword>
<dbReference type="InterPro" id="IPR033479">
    <property type="entry name" value="dCache_1"/>
</dbReference>
<keyword evidence="4 10" id="KW-0812">Transmembrane</keyword>
<dbReference type="Pfam" id="PF02743">
    <property type="entry name" value="dCache_1"/>
    <property type="match status" value="1"/>
</dbReference>
<dbReference type="Pfam" id="PF00672">
    <property type="entry name" value="HAMP"/>
    <property type="match status" value="1"/>
</dbReference>
<dbReference type="Pfam" id="PF00015">
    <property type="entry name" value="MCPsignal"/>
    <property type="match status" value="1"/>
</dbReference>
<feature type="domain" description="Methyl-accepting transducer" evidence="11">
    <location>
        <begin position="415"/>
        <end position="665"/>
    </location>
</feature>
<evidence type="ECO:0000313" key="14">
    <source>
        <dbReference type="Proteomes" id="UP000634529"/>
    </source>
</evidence>
<dbReference type="PROSITE" id="PS50885">
    <property type="entry name" value="HAMP"/>
    <property type="match status" value="1"/>
</dbReference>
<dbReference type="EMBL" id="JACYTN010000007">
    <property type="protein sequence ID" value="MBD8498935.1"/>
    <property type="molecule type" value="Genomic_DNA"/>
</dbReference>
<sequence>MRLKREKDTSPSLIMQNKGDILKLKALSSVGVKLFIIFLVSVTLLVVSIGLFSYDRSRTIVEEQLSLSQQQTLIQAGEKLDLLFNNSVKLSNQVLFDKQLHTNLSNVYRGDKSNSFELFEQTQQIESELKGYVFGNNTLFSMFFIPLENNGTPIFTSGTPSDALSTAREKEWFKETVNKKGQPVWIASSAKGVADQSPKPIFSMARLVKDLKTNEPQFVMVMEIYVQSLADHLKWDQSQGGFIQIVDTKGKLILDNDLSKLGQAPSIELTPQAQATSGKQIVDSAEHGELLGSYFVSRETGWILNGFTPVQSIVKETNSIRNVTWISVGLGIIVAALLGYYVMRMVGKPLKRLRDLMMEGAEGKLGLHMEHRSNDEIGQLSTSFNTMMERIKDLVQRTDESAQAVLFTAGQLGEASRSTASSAKEIALATEEIAKGAASLAVEAERSNDCSEQTTNKMQQVVEMNVDMFHAATEVQQQSQRGTSYMNELSTKTAATEHIVRSLVAKVDALKDSTQSVRQILDLLNQMTKQTNILSLNAAIEAARAGAAGKGFMVVADEIRGLADQSKQSIEVVGQITASIQREVDETVTMLGEAYPIFREQLGAVKEADMIFHGVESQMVALFEKLDSATSAVNELDQSQRIMTEAMSNVSAVAEQSSATSEEVASLSNEQMLVSNRLVELSNELEQVSNDLQDRLKQFSIVEQ</sequence>
<name>A0ABR9B0E8_9BACL</name>
<dbReference type="InterPro" id="IPR004089">
    <property type="entry name" value="MCPsignal_dom"/>
</dbReference>
<feature type="transmembrane region" description="Helical" evidence="10">
    <location>
        <begin position="34"/>
        <end position="54"/>
    </location>
</feature>
<evidence type="ECO:0000256" key="7">
    <source>
        <dbReference type="ARBA" id="ARBA00023224"/>
    </source>
</evidence>
<reference evidence="13 14" key="1">
    <citation type="submission" date="2020-09" db="EMBL/GenBank/DDBJ databases">
        <title>Paenibacillus sp. CAU 1523 isolated from sand of Haeundae Beach.</title>
        <authorList>
            <person name="Kim W."/>
        </authorList>
    </citation>
    <scope>NUCLEOTIDE SEQUENCE [LARGE SCALE GENOMIC DNA]</scope>
    <source>
        <strain evidence="13 14">CAU 1523</strain>
    </source>
</reference>
<feature type="transmembrane region" description="Helical" evidence="10">
    <location>
        <begin position="323"/>
        <end position="343"/>
    </location>
</feature>
<dbReference type="Gene3D" id="1.10.287.950">
    <property type="entry name" value="Methyl-accepting chemotaxis protein"/>
    <property type="match status" value="1"/>
</dbReference>
<evidence type="ECO:0000313" key="13">
    <source>
        <dbReference type="EMBL" id="MBD8498935.1"/>
    </source>
</evidence>
<evidence type="ECO:0000259" key="11">
    <source>
        <dbReference type="PROSITE" id="PS50111"/>
    </source>
</evidence>
<comment type="caution">
    <text evidence="13">The sequence shown here is derived from an EMBL/GenBank/DDBJ whole genome shotgun (WGS) entry which is preliminary data.</text>
</comment>
<dbReference type="CDD" id="cd06225">
    <property type="entry name" value="HAMP"/>
    <property type="match status" value="1"/>
</dbReference>
<dbReference type="SMART" id="SM00304">
    <property type="entry name" value="HAMP"/>
    <property type="match status" value="1"/>
</dbReference>
<evidence type="ECO:0000256" key="8">
    <source>
        <dbReference type="ARBA" id="ARBA00029447"/>
    </source>
</evidence>
<evidence type="ECO:0000256" key="3">
    <source>
        <dbReference type="ARBA" id="ARBA00022500"/>
    </source>
</evidence>
<keyword evidence="5 10" id="KW-1133">Transmembrane helix</keyword>
<accession>A0ABR9B0E8</accession>
<evidence type="ECO:0000259" key="12">
    <source>
        <dbReference type="PROSITE" id="PS50885"/>
    </source>
</evidence>
<evidence type="ECO:0000256" key="9">
    <source>
        <dbReference type="PROSITE-ProRule" id="PRU00284"/>
    </source>
</evidence>
<evidence type="ECO:0000256" key="2">
    <source>
        <dbReference type="ARBA" id="ARBA00022475"/>
    </source>
</evidence>
<evidence type="ECO:0000256" key="6">
    <source>
        <dbReference type="ARBA" id="ARBA00023136"/>
    </source>
</evidence>
<dbReference type="SMART" id="SM00283">
    <property type="entry name" value="MA"/>
    <property type="match status" value="1"/>
</dbReference>
<dbReference type="PANTHER" id="PTHR32089:SF114">
    <property type="entry name" value="METHYL-ACCEPTING CHEMOTAXIS PROTEIN MCPB"/>
    <property type="match status" value="1"/>
</dbReference>
<dbReference type="PANTHER" id="PTHR32089">
    <property type="entry name" value="METHYL-ACCEPTING CHEMOTAXIS PROTEIN MCPB"/>
    <property type="match status" value="1"/>
</dbReference>
<dbReference type="RefSeq" id="WP_192025295.1">
    <property type="nucleotide sequence ID" value="NZ_JACYTN010000007.1"/>
</dbReference>